<sequence length="180" mass="21155">MRPHFSYGHGFHSWRGPRRAVWFLVGAAAATMWHHHREAHHHVHERYFGHCYRPPVQYRPNDPALPNPPECHWRPRDVPSAINHMPPAPLQAPSPAPLPWGYPESHKDYQWEEEKRKMQAIGRQAEDVMTKLSEDALDTVMGSMEALKAKLAEYRAQREAAQRQLEKELEEERNRPHRFV</sequence>
<proteinExistence type="predicted"/>
<evidence type="ECO:0000313" key="2">
    <source>
        <dbReference type="EMBL" id="KAK7030724.1"/>
    </source>
</evidence>
<feature type="compositionally biased region" description="Basic and acidic residues" evidence="1">
    <location>
        <begin position="160"/>
        <end position="174"/>
    </location>
</feature>
<dbReference type="EMBL" id="JAWWNJ010000025">
    <property type="protein sequence ID" value="KAK7030724.1"/>
    <property type="molecule type" value="Genomic_DNA"/>
</dbReference>
<comment type="caution">
    <text evidence="2">The sequence shown here is derived from an EMBL/GenBank/DDBJ whole genome shotgun (WGS) entry which is preliminary data.</text>
</comment>
<feature type="region of interest" description="Disordered" evidence="1">
    <location>
        <begin position="160"/>
        <end position="180"/>
    </location>
</feature>
<accession>A0AAW0BWV1</accession>
<reference evidence="2 3" key="1">
    <citation type="journal article" date="2024" name="J Genomics">
        <title>Draft genome sequencing and assembly of Favolaschia claudopus CIRM-BRFM 2984 isolated from oak limbs.</title>
        <authorList>
            <person name="Navarro D."/>
            <person name="Drula E."/>
            <person name="Chaduli D."/>
            <person name="Cazenave R."/>
            <person name="Ahrendt S."/>
            <person name="Wang J."/>
            <person name="Lipzen A."/>
            <person name="Daum C."/>
            <person name="Barry K."/>
            <person name="Grigoriev I.V."/>
            <person name="Favel A."/>
            <person name="Rosso M.N."/>
            <person name="Martin F."/>
        </authorList>
    </citation>
    <scope>NUCLEOTIDE SEQUENCE [LARGE SCALE GENOMIC DNA]</scope>
    <source>
        <strain evidence="2 3">CIRM-BRFM 2984</strain>
    </source>
</reference>
<evidence type="ECO:0000313" key="3">
    <source>
        <dbReference type="Proteomes" id="UP001362999"/>
    </source>
</evidence>
<dbReference type="Proteomes" id="UP001362999">
    <property type="component" value="Unassembled WGS sequence"/>
</dbReference>
<evidence type="ECO:0000256" key="1">
    <source>
        <dbReference type="SAM" id="MobiDB-lite"/>
    </source>
</evidence>
<gene>
    <name evidence="2" type="ORF">R3P38DRAFT_3188421</name>
</gene>
<organism evidence="2 3">
    <name type="scientific">Favolaschia claudopus</name>
    <dbReference type="NCBI Taxonomy" id="2862362"/>
    <lineage>
        <taxon>Eukaryota</taxon>
        <taxon>Fungi</taxon>
        <taxon>Dikarya</taxon>
        <taxon>Basidiomycota</taxon>
        <taxon>Agaricomycotina</taxon>
        <taxon>Agaricomycetes</taxon>
        <taxon>Agaricomycetidae</taxon>
        <taxon>Agaricales</taxon>
        <taxon>Marasmiineae</taxon>
        <taxon>Mycenaceae</taxon>
        <taxon>Favolaschia</taxon>
    </lineage>
</organism>
<protein>
    <submittedName>
        <fullName evidence="2">Uncharacterized protein</fullName>
    </submittedName>
</protein>
<keyword evidence="3" id="KW-1185">Reference proteome</keyword>
<name>A0AAW0BWV1_9AGAR</name>
<dbReference type="AlphaFoldDB" id="A0AAW0BWV1"/>